<comment type="caution">
    <text evidence="5">The sequence shown here is derived from an EMBL/GenBank/DDBJ whole genome shotgun (WGS) entry which is preliminary data.</text>
</comment>
<keyword evidence="5" id="KW-0966">Cell projection</keyword>
<gene>
    <name evidence="4" type="primary">fliW</name>
    <name evidence="5" type="ORF">ABW02_24480</name>
</gene>
<comment type="similarity">
    <text evidence="4">Belongs to the FliW family.</text>
</comment>
<dbReference type="PANTHER" id="PTHR39190">
    <property type="entry name" value="FLAGELLAR ASSEMBLY FACTOR FLIW"/>
    <property type="match status" value="1"/>
</dbReference>
<dbReference type="GO" id="GO:0005737">
    <property type="term" value="C:cytoplasm"/>
    <property type="evidence" value="ECO:0007669"/>
    <property type="project" value="UniProtKB-SubCell"/>
</dbReference>
<keyword evidence="2 4" id="KW-1005">Bacterial flagellum biogenesis</keyword>
<keyword evidence="1 4" id="KW-0963">Cytoplasm</keyword>
<dbReference type="Gene3D" id="2.30.290.10">
    <property type="entry name" value="BH3618-like"/>
    <property type="match status" value="1"/>
</dbReference>
<dbReference type="Proteomes" id="UP000036045">
    <property type="component" value="Unassembled WGS sequence"/>
</dbReference>
<evidence type="ECO:0000256" key="3">
    <source>
        <dbReference type="ARBA" id="ARBA00022845"/>
    </source>
</evidence>
<keyword evidence="4" id="KW-0143">Chaperone</keyword>
<dbReference type="GO" id="GO:0044780">
    <property type="term" value="P:bacterial-type flagellum assembly"/>
    <property type="evidence" value="ECO:0007669"/>
    <property type="project" value="UniProtKB-UniRule"/>
</dbReference>
<evidence type="ECO:0000256" key="4">
    <source>
        <dbReference type="HAMAP-Rule" id="MF_01185"/>
    </source>
</evidence>
<keyword evidence="3 4" id="KW-0810">Translation regulation</keyword>
<organism evidence="5 6">
    <name type="scientific">Niallia circulans</name>
    <name type="common">Bacillus circulans</name>
    <dbReference type="NCBI Taxonomy" id="1397"/>
    <lineage>
        <taxon>Bacteria</taxon>
        <taxon>Bacillati</taxon>
        <taxon>Bacillota</taxon>
        <taxon>Bacilli</taxon>
        <taxon>Bacillales</taxon>
        <taxon>Bacillaceae</taxon>
        <taxon>Niallia</taxon>
    </lineage>
</organism>
<dbReference type="Pfam" id="PF02623">
    <property type="entry name" value="FliW"/>
    <property type="match status" value="1"/>
</dbReference>
<sequence length="149" mass="17136">MEIKTKFHGNVAIEKDKIIRFEQGLPGFEEEKEFYILPLEGGADLFVLQSVATPSLAFVMIDPFLYFKEYAVKIPEDVKELLNIQDTKEVVIFSLLTIKEELKSITANLQGPIVINDRLKRGKQVILVDSDYQTKHELFLFKEQKEGSK</sequence>
<accession>A0A0J1HVW6</accession>
<dbReference type="PANTHER" id="PTHR39190:SF1">
    <property type="entry name" value="FLAGELLAR ASSEMBLY FACTOR FLIW"/>
    <property type="match status" value="1"/>
</dbReference>
<comment type="subunit">
    <text evidence="4">Interacts with translational regulator CsrA and flagellin(s).</text>
</comment>
<dbReference type="InterPro" id="IPR024046">
    <property type="entry name" value="Flagellar_assmbl_FliW_dom_sf"/>
</dbReference>
<dbReference type="RefSeq" id="WP_047944777.1">
    <property type="nucleotide sequence ID" value="NZ_JBANBP010000127.1"/>
</dbReference>
<evidence type="ECO:0000256" key="2">
    <source>
        <dbReference type="ARBA" id="ARBA00022795"/>
    </source>
</evidence>
<name>A0A0J1HVW6_NIACI</name>
<evidence type="ECO:0000313" key="5">
    <source>
        <dbReference type="EMBL" id="KLV17829.1"/>
    </source>
</evidence>
<evidence type="ECO:0000256" key="1">
    <source>
        <dbReference type="ARBA" id="ARBA00022490"/>
    </source>
</evidence>
<dbReference type="NCBIfam" id="NF009793">
    <property type="entry name" value="PRK13285.1-1"/>
    <property type="match status" value="1"/>
</dbReference>
<dbReference type="EMBL" id="LDPH01000046">
    <property type="protein sequence ID" value="KLV17829.1"/>
    <property type="molecule type" value="Genomic_DNA"/>
</dbReference>
<proteinExistence type="inferred from homology"/>
<dbReference type="GO" id="GO:0006417">
    <property type="term" value="P:regulation of translation"/>
    <property type="evidence" value="ECO:0007669"/>
    <property type="project" value="UniProtKB-KW"/>
</dbReference>
<dbReference type="InterPro" id="IPR003775">
    <property type="entry name" value="Flagellar_assembly_factor_FliW"/>
</dbReference>
<dbReference type="SUPFAM" id="SSF141457">
    <property type="entry name" value="BH3618-like"/>
    <property type="match status" value="1"/>
</dbReference>
<dbReference type="AlphaFoldDB" id="A0A0J1HVW6"/>
<protein>
    <recommendedName>
        <fullName evidence="4">Flagellar assembly factor FliW</fullName>
    </recommendedName>
</protein>
<comment type="subcellular location">
    <subcellularLocation>
        <location evidence="4">Cytoplasm</location>
    </subcellularLocation>
</comment>
<reference evidence="5 6" key="1">
    <citation type="submission" date="2015-05" db="EMBL/GenBank/DDBJ databases">
        <title>Whole genome sequence and identification of bacterial endophytes from Costus igneus.</title>
        <authorList>
            <person name="Lee Y.P."/>
            <person name="Gan H.M."/>
            <person name="Eng W."/>
            <person name="Wheatley M.S."/>
            <person name="Caraballo A."/>
            <person name="Polter S."/>
            <person name="Savka M.A."/>
            <person name="Hudson A.O."/>
        </authorList>
    </citation>
    <scope>NUCLEOTIDE SEQUENCE [LARGE SCALE GENOMIC DNA]</scope>
    <source>
        <strain evidence="5 6">RIT379</strain>
    </source>
</reference>
<dbReference type="OrthoDB" id="9801235at2"/>
<keyword evidence="5" id="KW-0969">Cilium</keyword>
<dbReference type="HAMAP" id="MF_01185">
    <property type="entry name" value="FliW"/>
    <property type="match status" value="1"/>
</dbReference>
<evidence type="ECO:0000313" key="6">
    <source>
        <dbReference type="Proteomes" id="UP000036045"/>
    </source>
</evidence>
<comment type="function">
    <text evidence="4">Acts as an anti-CsrA protein, binds CsrA and prevents it from repressing translation of its target genes, one of which is flagellin. Binds to flagellin and participates in the assembly of the flagellum.</text>
</comment>
<dbReference type="PATRIC" id="fig|1397.4.peg.4413"/>
<keyword evidence="5" id="KW-0282">Flagellum</keyword>
<keyword evidence="6" id="KW-1185">Reference proteome</keyword>